<evidence type="ECO:0000259" key="2">
    <source>
        <dbReference type="Pfam" id="PF08751"/>
    </source>
</evidence>
<organism evidence="3 4">
    <name type="scientific">Sphingomonas leidyi</name>
    <dbReference type="NCBI Taxonomy" id="68569"/>
    <lineage>
        <taxon>Bacteria</taxon>
        <taxon>Pseudomonadati</taxon>
        <taxon>Pseudomonadota</taxon>
        <taxon>Alphaproteobacteria</taxon>
        <taxon>Sphingomonadales</taxon>
        <taxon>Sphingomonadaceae</taxon>
        <taxon>Sphingomonas</taxon>
    </lineage>
</organism>
<dbReference type="RefSeq" id="WP_126002489.1">
    <property type="nucleotide sequence ID" value="NZ_JAASQV010000006.1"/>
</dbReference>
<dbReference type="Pfam" id="PF08751">
    <property type="entry name" value="TrwC"/>
    <property type="match status" value="1"/>
</dbReference>
<evidence type="ECO:0000313" key="3">
    <source>
        <dbReference type="EMBL" id="NIJ67297.1"/>
    </source>
</evidence>
<feature type="region of interest" description="Disordered" evidence="1">
    <location>
        <begin position="917"/>
        <end position="1016"/>
    </location>
</feature>
<dbReference type="NCBIfam" id="NF041492">
    <property type="entry name" value="MobF"/>
    <property type="match status" value="1"/>
</dbReference>
<dbReference type="AlphaFoldDB" id="A0A7X5V3M4"/>
<feature type="domain" description="TrwC relaxase" evidence="2">
    <location>
        <begin position="11"/>
        <end position="282"/>
    </location>
</feature>
<dbReference type="Proteomes" id="UP000564677">
    <property type="component" value="Unassembled WGS sequence"/>
</dbReference>
<dbReference type="NCBIfam" id="TIGR02686">
    <property type="entry name" value="relax_trwC"/>
    <property type="match status" value="1"/>
</dbReference>
<proteinExistence type="predicted"/>
<dbReference type="InterPro" id="IPR014862">
    <property type="entry name" value="TrwC"/>
</dbReference>
<name>A0A7X5V3M4_9SPHN</name>
<feature type="compositionally biased region" description="Basic and acidic residues" evidence="1">
    <location>
        <begin position="937"/>
        <end position="956"/>
    </location>
</feature>
<dbReference type="Gene3D" id="3.40.50.300">
    <property type="entry name" value="P-loop containing nucleotide triphosphate hydrolases"/>
    <property type="match status" value="2"/>
</dbReference>
<comment type="caution">
    <text evidence="3">The sequence shown here is derived from an EMBL/GenBank/DDBJ whole genome shotgun (WGS) entry which is preliminary data.</text>
</comment>
<dbReference type="EMBL" id="JAASQV010000006">
    <property type="protein sequence ID" value="NIJ67297.1"/>
    <property type="molecule type" value="Genomic_DNA"/>
</dbReference>
<feature type="compositionally biased region" description="Pro residues" evidence="1">
    <location>
        <begin position="966"/>
        <end position="975"/>
    </location>
</feature>
<accession>A0A7X5V3M4</accession>
<feature type="compositionally biased region" description="Polar residues" evidence="1">
    <location>
        <begin position="923"/>
        <end position="933"/>
    </location>
</feature>
<sequence>MLSVASVRSASGAAGYFAKDDYYTVDDSSEVSAWGGEGASDLGLSGEVAKDAFEGILNGILPSGEGVAQVENRRSGVDLTFSAPKSVSLLAYVTGDKRILGENGANMKAVARAMAWVEKNLAEGRKDVEGRKVPVQTGNLVFALFQHDTSRALDPQAHVHAVIANLTKMPDGKWQALHADKIWSNNTVIGSIYHAFLREEMEKLGYRLELKGKHGTFEVAGVPKAVLEAFSQRREAILEKAAELGITSPKGRDSVTTNTRDPKLNVEDRDGLRREWIEKAAALGFDGKALLEAALARSEQREPGSALERGYRAVSEALTNAWEKLGDVLKPHDPLVDRGLARVTHSPAEARAQLAVASAVRMLSEREAAFNVNQLGKTALDLGLKGVTVDHVERRIAQLVERGQLIAGEARVGDTRPRMVTTQEALRTEERILKAVEQGKGASTPMIAASEAPERLQAHADRELNAGQLAAATLIVSSEDRTVVVQGIAGAGKSTMLQSVARVAEAEGRAVTGLAFQNKMVADLAEGAGIKSQTIASFILANERHVTNRQGDAYEQARAVFGGQMLVVDETSMVSSDDMLKLHQISAALGVDKLVLVGDRQQLSSIDAGKSFALIQAGGGTMARMDENIRQRTDQLRTVAALANVGEAGKAMKVLGDSVIEHNSPALHAAEMWLGLSSADRESTAVFASGRASRAIINQRIQDGLAAEKTVRGEGIHLTVYERVNTTREELRYASTYRPGQTLEVGRGGGQDVGLAAGRYDVDKVHPNGKVDLLDGRRRIRFDPQKLSPTEKRDRLQLSEKKDLHLREGDRIRWTANDKGRGLHNAALARVLTIDASGVTVETASKERLTLDLGDPMLSRLDLAYSLNMHMAQGITTDKAITVMSSQERNLSNQRLFNVGVTRVRDEMTMVVDDKAKLERQLDNNPGNKTSALETVGRLDVDRERGTGTSPREKFDPGPVDLSDLPPLPGDPPLPTAGKGQAASAPGDPLKSPPELKPDRSDVLPPLPERSLGLDL</sequence>
<evidence type="ECO:0000256" key="1">
    <source>
        <dbReference type="SAM" id="MobiDB-lite"/>
    </source>
</evidence>
<dbReference type="InterPro" id="IPR027417">
    <property type="entry name" value="P-loop_NTPase"/>
</dbReference>
<protein>
    <submittedName>
        <fullName evidence="3">Conjugative relaxase-like TrwC/TraI family protein</fullName>
    </submittedName>
</protein>
<dbReference type="InterPro" id="IPR014059">
    <property type="entry name" value="TraI/TrwC_relax"/>
</dbReference>
<dbReference type="SUPFAM" id="SSF52540">
    <property type="entry name" value="P-loop containing nucleoside triphosphate hydrolases"/>
    <property type="match status" value="2"/>
</dbReference>
<reference evidence="3 4" key="1">
    <citation type="submission" date="2020-03" db="EMBL/GenBank/DDBJ databases">
        <title>Genomic Encyclopedia of Type Strains, Phase IV (KMG-IV): sequencing the most valuable type-strain genomes for metagenomic binning, comparative biology and taxonomic classification.</title>
        <authorList>
            <person name="Goeker M."/>
        </authorList>
    </citation>
    <scope>NUCLEOTIDE SEQUENCE [LARGE SCALE GENOMIC DNA]</scope>
    <source>
        <strain evidence="3 4">DSM 4733</strain>
    </source>
</reference>
<gene>
    <name evidence="3" type="ORF">FHR20_004279</name>
</gene>
<keyword evidence="4" id="KW-1185">Reference proteome</keyword>
<dbReference type="Gene3D" id="2.30.30.940">
    <property type="match status" value="1"/>
</dbReference>
<dbReference type="SUPFAM" id="SSF55464">
    <property type="entry name" value="Origin of replication-binding domain, RBD-like"/>
    <property type="match status" value="1"/>
</dbReference>
<dbReference type="Pfam" id="PF13604">
    <property type="entry name" value="AAA_30"/>
    <property type="match status" value="1"/>
</dbReference>
<evidence type="ECO:0000313" key="4">
    <source>
        <dbReference type="Proteomes" id="UP000564677"/>
    </source>
</evidence>